<feature type="compositionally biased region" description="Polar residues" evidence="1">
    <location>
        <begin position="49"/>
        <end position="62"/>
    </location>
</feature>
<accession>A0AAW2D5C2</accession>
<dbReference type="PANTHER" id="PTHR16099:SF5">
    <property type="entry name" value="NUCLEOTIDE TRIPHOSPHATE DIPHOSPHATASE NUDT15"/>
    <property type="match status" value="1"/>
</dbReference>
<evidence type="ECO:0000313" key="3">
    <source>
        <dbReference type="Proteomes" id="UP001459277"/>
    </source>
</evidence>
<comment type="caution">
    <text evidence="2">The sequence shown here is derived from an EMBL/GenBank/DDBJ whole genome shotgun (WGS) entry which is preliminary data.</text>
</comment>
<dbReference type="Proteomes" id="UP001459277">
    <property type="component" value="Unassembled WGS sequence"/>
</dbReference>
<feature type="region of interest" description="Disordered" evidence="1">
    <location>
        <begin position="40"/>
        <end position="62"/>
    </location>
</feature>
<name>A0AAW2D5C2_9ROSI</name>
<dbReference type="GO" id="GO:0005829">
    <property type="term" value="C:cytosol"/>
    <property type="evidence" value="ECO:0007669"/>
    <property type="project" value="TreeGrafter"/>
</dbReference>
<evidence type="ECO:0000256" key="1">
    <source>
        <dbReference type="SAM" id="MobiDB-lite"/>
    </source>
</evidence>
<organism evidence="2 3">
    <name type="scientific">Lithocarpus litseifolius</name>
    <dbReference type="NCBI Taxonomy" id="425828"/>
    <lineage>
        <taxon>Eukaryota</taxon>
        <taxon>Viridiplantae</taxon>
        <taxon>Streptophyta</taxon>
        <taxon>Embryophyta</taxon>
        <taxon>Tracheophyta</taxon>
        <taxon>Spermatophyta</taxon>
        <taxon>Magnoliopsida</taxon>
        <taxon>eudicotyledons</taxon>
        <taxon>Gunneridae</taxon>
        <taxon>Pentapetalae</taxon>
        <taxon>rosids</taxon>
        <taxon>fabids</taxon>
        <taxon>Fagales</taxon>
        <taxon>Fagaceae</taxon>
        <taxon>Lithocarpus</taxon>
    </lineage>
</organism>
<proteinExistence type="predicted"/>
<dbReference type="GO" id="GO:0006203">
    <property type="term" value="P:dGTP catabolic process"/>
    <property type="evidence" value="ECO:0007669"/>
    <property type="project" value="TreeGrafter"/>
</dbReference>
<dbReference type="AlphaFoldDB" id="A0AAW2D5C2"/>
<sequence length="121" mass="14459">MEYHQDSKKKMALDRVKRKNWIHMPSYMDWMRSSIGQTRSRVEGGNGIRHSSSRVTKCHNQPRSAVLEEPKPSHYITIFMRAILEDPQQVPQNLEPHKCNEWDWYDWDNLPAIRENGARWL</sequence>
<keyword evidence="3" id="KW-1185">Reference proteome</keyword>
<dbReference type="EMBL" id="JAZDWU010000004">
    <property type="protein sequence ID" value="KAL0004898.1"/>
    <property type="molecule type" value="Genomic_DNA"/>
</dbReference>
<evidence type="ECO:0000313" key="2">
    <source>
        <dbReference type="EMBL" id="KAL0004898.1"/>
    </source>
</evidence>
<dbReference type="Gene3D" id="3.90.79.10">
    <property type="entry name" value="Nucleoside Triphosphate Pyrophosphohydrolase"/>
    <property type="match status" value="1"/>
</dbReference>
<evidence type="ECO:0008006" key="4">
    <source>
        <dbReference type="Google" id="ProtNLM"/>
    </source>
</evidence>
<protein>
    <recommendedName>
        <fullName evidence="4">Nudix hydrolase domain-containing protein</fullName>
    </recommendedName>
</protein>
<gene>
    <name evidence="2" type="ORF">SO802_012459</name>
</gene>
<dbReference type="GO" id="GO:0035539">
    <property type="term" value="F:8-oxo-7,8-dihydrodeoxyguanosine triphosphate pyrophosphatase activity"/>
    <property type="evidence" value="ECO:0007669"/>
    <property type="project" value="TreeGrafter"/>
</dbReference>
<dbReference type="PANTHER" id="PTHR16099">
    <property type="entry name" value="8-OXO-DGTP DIPHOSPHATES NUDT15"/>
    <property type="match status" value="1"/>
</dbReference>
<reference evidence="2 3" key="1">
    <citation type="submission" date="2024-01" db="EMBL/GenBank/DDBJ databases">
        <title>A telomere-to-telomere, gap-free genome of sweet tea (Lithocarpus litseifolius).</title>
        <authorList>
            <person name="Zhou J."/>
        </authorList>
    </citation>
    <scope>NUCLEOTIDE SEQUENCE [LARGE SCALE GENOMIC DNA]</scope>
    <source>
        <strain evidence="2">Zhou-2022a</strain>
        <tissue evidence="2">Leaf</tissue>
    </source>
</reference>